<evidence type="ECO:0000313" key="3">
    <source>
        <dbReference type="Proteomes" id="UP000077069"/>
    </source>
</evidence>
<keyword evidence="3" id="KW-1185">Reference proteome</keyword>
<gene>
    <name evidence="2" type="ORF">CC84DRAFT_302447</name>
</gene>
<feature type="compositionally biased region" description="Basic and acidic residues" evidence="1">
    <location>
        <begin position="82"/>
        <end position="94"/>
    </location>
</feature>
<dbReference type="EMBL" id="KV441559">
    <property type="protein sequence ID" value="OAG00454.1"/>
    <property type="molecule type" value="Genomic_DNA"/>
</dbReference>
<name>A0A177BY63_9PLEO</name>
<feature type="region of interest" description="Disordered" evidence="1">
    <location>
        <begin position="661"/>
        <end position="682"/>
    </location>
</feature>
<dbReference type="OrthoDB" id="3790865at2759"/>
<evidence type="ECO:0000256" key="1">
    <source>
        <dbReference type="SAM" id="MobiDB-lite"/>
    </source>
</evidence>
<feature type="region of interest" description="Disordered" evidence="1">
    <location>
        <begin position="406"/>
        <end position="556"/>
    </location>
</feature>
<feature type="region of interest" description="Disordered" evidence="1">
    <location>
        <begin position="82"/>
        <end position="120"/>
    </location>
</feature>
<sequence>MADIRTVSPIIHRNSAVKHPRIASFGTSLKVITAMGRPQTTDDVGSESIYTISSFYYPKSTIQDPSEVPDLSMCAHNRAHTDDHHDFETSQEHSKVKRRYSDTPQGNSLPILRPLSPLRNPFSRTPSLVNRSAHSVVDRLQTPPTPMECNSTEPAVMESPQDLGWGDFRSSRASFDGADPETPYTSWPKSDKQMPSLLPLVGARPDYEKENKNKKVPIASVEKAFKSRKHSDMESLMKVQKFGNELRMVYHEGCKGEGQEMWNAIRRLKKEKRELKPTKASLKAPWAARSPRTRAAQKEQLDAIHVAAMEMPPHKELAVSPPISKQPQPLGVVRSPIIPEPSPGFFFSEARGREGSQVRTTSMYTYHSRDVPITAARSVLYDSKENIIDHPQNVKAFAPKLAPAPKSRAFQEKGLPPPPIRCPGEPEPPELARQREAYRRRVGTSPPRHGEVKPPPASQHPVGPKFTNTAAKPQNKHPAERFLAVSQDFPYAASNPPSHSTSLDDRQTERPRHQKEPKKAKPYKAPKKPLADAFSTFFDPPSHHKDIRPKYPFTDLPTLTKDKARAKHQQKLKEAISGPRPVMAPVGGGVNFATEAGGVGGKGAAVAVAPPVSNPEWAALEEKRKAKKDAGKLGLSTKPNFGFLHTAFVKEIGVREIGEEMNGTGKKDRKAKRAKGSRRDSDASMVCAGAALVSQIVKGKQKADDGPGPKMDMMVFKGPVEQFSDQQVREVKDSGPSRQMVEWPPVEDERLVPKPLGVRKVSETGETYSKYENVLREYREDGSVWI</sequence>
<protein>
    <submittedName>
        <fullName evidence="2">Uncharacterized protein</fullName>
    </submittedName>
</protein>
<feature type="compositionally biased region" description="Basic and acidic residues" evidence="1">
    <location>
        <begin position="502"/>
        <end position="511"/>
    </location>
</feature>
<organism evidence="2 3">
    <name type="scientific">Paraphaeosphaeria sporulosa</name>
    <dbReference type="NCBI Taxonomy" id="1460663"/>
    <lineage>
        <taxon>Eukaryota</taxon>
        <taxon>Fungi</taxon>
        <taxon>Dikarya</taxon>
        <taxon>Ascomycota</taxon>
        <taxon>Pezizomycotina</taxon>
        <taxon>Dothideomycetes</taxon>
        <taxon>Pleosporomycetidae</taxon>
        <taxon>Pleosporales</taxon>
        <taxon>Massarineae</taxon>
        <taxon>Didymosphaeriaceae</taxon>
        <taxon>Paraphaeosphaeria</taxon>
    </lineage>
</organism>
<feature type="region of interest" description="Disordered" evidence="1">
    <location>
        <begin position="140"/>
        <end position="161"/>
    </location>
</feature>
<reference evidence="2 3" key="1">
    <citation type="submission" date="2016-05" db="EMBL/GenBank/DDBJ databases">
        <title>Comparative analysis of secretome profiles of manganese(II)-oxidizing ascomycete fungi.</title>
        <authorList>
            <consortium name="DOE Joint Genome Institute"/>
            <person name="Zeiner C.A."/>
            <person name="Purvine S.O."/>
            <person name="Zink E.M."/>
            <person name="Wu S."/>
            <person name="Pasa-Tolic L."/>
            <person name="Chaput D.L."/>
            <person name="Haridas S."/>
            <person name="Grigoriev I.V."/>
            <person name="Santelli C.M."/>
            <person name="Hansel C.M."/>
        </authorList>
    </citation>
    <scope>NUCLEOTIDE SEQUENCE [LARGE SCALE GENOMIC DNA]</scope>
    <source>
        <strain evidence="2 3">AP3s5-JAC2a</strain>
    </source>
</reference>
<feature type="compositionally biased region" description="Basic and acidic residues" evidence="1">
    <location>
        <begin position="430"/>
        <end position="439"/>
    </location>
</feature>
<accession>A0A177BY63</accession>
<dbReference type="AlphaFoldDB" id="A0A177BY63"/>
<dbReference type="Proteomes" id="UP000077069">
    <property type="component" value="Unassembled WGS sequence"/>
</dbReference>
<feature type="compositionally biased region" description="Basic residues" evidence="1">
    <location>
        <begin position="512"/>
        <end position="527"/>
    </location>
</feature>
<proteinExistence type="predicted"/>
<feature type="compositionally biased region" description="Low complexity" evidence="1">
    <location>
        <begin position="107"/>
        <end position="120"/>
    </location>
</feature>
<evidence type="ECO:0000313" key="2">
    <source>
        <dbReference type="EMBL" id="OAG00454.1"/>
    </source>
</evidence>
<dbReference type="GeneID" id="28769288"/>
<feature type="compositionally biased region" description="Basic residues" evidence="1">
    <location>
        <begin position="667"/>
        <end position="676"/>
    </location>
</feature>
<dbReference type="RefSeq" id="XP_018030819.1">
    <property type="nucleotide sequence ID" value="XM_018185802.1"/>
</dbReference>
<dbReference type="InParanoid" id="A0A177BY63"/>